<dbReference type="AlphaFoldDB" id="A0A3A3EG29"/>
<dbReference type="SUPFAM" id="SSF48613">
    <property type="entry name" value="Heme oxygenase-like"/>
    <property type="match status" value="1"/>
</dbReference>
<dbReference type="Proteomes" id="UP000265938">
    <property type="component" value="Unassembled WGS sequence"/>
</dbReference>
<dbReference type="EMBL" id="QYSE01000004">
    <property type="protein sequence ID" value="RJF33946.1"/>
    <property type="molecule type" value="Genomic_DNA"/>
</dbReference>
<reference evidence="1 2" key="1">
    <citation type="submission" date="2018-09" db="EMBL/GenBank/DDBJ databases">
        <title>Identification of marine bacteria producing industrial enzymes.</title>
        <authorList>
            <person name="Cheng T.H."/>
            <person name="Saidin J."/>
            <person name="Muhd D.D."/>
            <person name="Isa M.N.M."/>
            <person name="Bakar M.F.A."/>
            <person name="Ismail N."/>
        </authorList>
    </citation>
    <scope>NUCLEOTIDE SEQUENCE [LARGE SCALE GENOMIC DNA]</scope>
    <source>
        <strain evidence="1 2">MNAD 1.6</strain>
    </source>
</reference>
<name>A0A3A3EG29_9GAMM</name>
<organism evidence="1 2">
    <name type="scientific">Pseudoalteromonas gelatinilytica</name>
    <dbReference type="NCBI Taxonomy" id="1703256"/>
    <lineage>
        <taxon>Bacteria</taxon>
        <taxon>Pseudomonadati</taxon>
        <taxon>Pseudomonadota</taxon>
        <taxon>Gammaproteobacteria</taxon>
        <taxon>Alteromonadales</taxon>
        <taxon>Pseudoalteromonadaceae</taxon>
        <taxon>Pseudoalteromonas</taxon>
    </lineage>
</organism>
<protein>
    <submittedName>
        <fullName evidence="1">Heme oxygenase</fullName>
    </submittedName>
</protein>
<dbReference type="CDD" id="cd19166">
    <property type="entry name" value="HemeO-bac"/>
    <property type="match status" value="1"/>
</dbReference>
<dbReference type="InterPro" id="IPR016053">
    <property type="entry name" value="Haem_Oase-like"/>
</dbReference>
<gene>
    <name evidence="1" type="ORF">D4741_15855</name>
</gene>
<dbReference type="Pfam" id="PF01126">
    <property type="entry name" value="Heme_oxygenase"/>
    <property type="match status" value="1"/>
</dbReference>
<dbReference type="GO" id="GO:0004392">
    <property type="term" value="F:heme oxygenase (decyclizing) activity"/>
    <property type="evidence" value="ECO:0007669"/>
    <property type="project" value="InterPro"/>
</dbReference>
<dbReference type="RefSeq" id="WP_119853677.1">
    <property type="nucleotide sequence ID" value="NZ_QYSE01000004.1"/>
</dbReference>
<evidence type="ECO:0000313" key="1">
    <source>
        <dbReference type="EMBL" id="RJF33946.1"/>
    </source>
</evidence>
<sequence>MPILELLSRAEKLKQAIVNISKEIDHHLLALSPTTDLDNYKKFLTLQYSYQVEVENLYQHVDLHKYVDNLFDRTRLPFIEQDLNDLKHPLPNRTLQPRCFQHTDFAYALGWLYVIEGSQFSATTLGKQVEAELKLNNQRGARYLAKASECNKGCQLSHLIDNLELSDEQQATLIEGAEQAQQRFKFYQAQFY</sequence>
<comment type="caution">
    <text evidence="1">The sequence shown here is derived from an EMBL/GenBank/DDBJ whole genome shotgun (WGS) entry which is preliminary data.</text>
</comment>
<dbReference type="InterPro" id="IPR016084">
    <property type="entry name" value="Haem_Oase-like_multi-hlx"/>
</dbReference>
<accession>A0A3A3EG29</accession>
<proteinExistence type="predicted"/>
<dbReference type="Gene3D" id="1.20.910.10">
    <property type="entry name" value="Heme oxygenase-like"/>
    <property type="match status" value="1"/>
</dbReference>
<dbReference type="GO" id="GO:0006788">
    <property type="term" value="P:heme oxidation"/>
    <property type="evidence" value="ECO:0007669"/>
    <property type="project" value="InterPro"/>
</dbReference>
<evidence type="ECO:0000313" key="2">
    <source>
        <dbReference type="Proteomes" id="UP000265938"/>
    </source>
</evidence>